<sequence>MMRPSNPGARSAEFSQGRTTMYSSFSKRLVLTAALAALIPTMSHAQTAPAPVLPIVRGDARLATYGETIDKLVAVFIEKHKLPGLTMAIVQAPYIPRSAGYGKTSLELDELASTKTMWNIGPVTQAFTAVAIMQLKEAGKLKLSDPASKYVPELPAAWSRITILQLMQHSSGIPDYRAHIDEAKQYKPHELLNLVRAEPLRFKSGTQVALSATDATLLALVVQHSSGVPYREFVRRHQIDPMHLESTMFADEFGTHAKIDRPASHPNDNQHSHFKSEEPFINPAEPATGYRMVGGQMTKVANEASSNLFGFGDLWSSAEDISKWDIGLAGSVLVKELTDRDVIYMPTKLANGTVVPAMIGWEFTHHPGFMEVKGDSPGFSSYLSRFTASDELVCVTLLTNKEGVDLTILARQIAQAYKADLGPGVDQAQIVVEESKYGPAETVARIRSALADAKVPVFATVDHAANAQGANLQLRPTTVITFGNPKVGTKLMNETQAVGLDLPLRMLVWEDARGRTWVGYPNLDTLAARYQIDDAATIGAMTMFMDGIARRAANVYTY</sequence>
<dbReference type="InterPro" id="IPR001466">
    <property type="entry name" value="Beta-lactam-related"/>
</dbReference>
<evidence type="ECO:0000313" key="5">
    <source>
        <dbReference type="Proteomes" id="UP000219422"/>
    </source>
</evidence>
<evidence type="ECO:0000259" key="2">
    <source>
        <dbReference type="Pfam" id="PF00144"/>
    </source>
</evidence>
<organism evidence="4 5">
    <name type="scientific">Sphingobium yanoikuyae</name>
    <name type="common">Sphingomonas yanoikuyae</name>
    <dbReference type="NCBI Taxonomy" id="13690"/>
    <lineage>
        <taxon>Bacteria</taxon>
        <taxon>Pseudomonadati</taxon>
        <taxon>Pseudomonadota</taxon>
        <taxon>Alphaproteobacteria</taxon>
        <taxon>Sphingomonadales</taxon>
        <taxon>Sphingomonadaceae</taxon>
        <taxon>Sphingobium</taxon>
    </lineage>
</organism>
<dbReference type="InterPro" id="IPR050491">
    <property type="entry name" value="AmpC-like"/>
</dbReference>
<dbReference type="SUPFAM" id="SSF56601">
    <property type="entry name" value="beta-lactamase/transpeptidase-like"/>
    <property type="match status" value="1"/>
</dbReference>
<dbReference type="SUPFAM" id="SSF103247">
    <property type="entry name" value="TT1751-like"/>
    <property type="match status" value="1"/>
</dbReference>
<feature type="signal peptide" evidence="1">
    <location>
        <begin position="1"/>
        <end position="45"/>
    </location>
</feature>
<dbReference type="PANTHER" id="PTHR46825:SF9">
    <property type="entry name" value="BETA-LACTAMASE-RELATED DOMAIN-CONTAINING PROTEIN"/>
    <property type="match status" value="1"/>
</dbReference>
<dbReference type="PANTHER" id="PTHR46825">
    <property type="entry name" value="D-ALANYL-D-ALANINE-CARBOXYPEPTIDASE/ENDOPEPTIDASE AMPH"/>
    <property type="match status" value="1"/>
</dbReference>
<reference evidence="4 5" key="1">
    <citation type="submission" date="2017-10" db="EMBL/GenBank/DDBJ databases">
        <title>Sphingobium yanoikuyae S72.</title>
        <authorList>
            <person name="Sanchez E."/>
            <person name="Bustos P."/>
            <person name="Mendoza P."/>
            <person name="Guo X."/>
            <person name="Mendoza A."/>
        </authorList>
    </citation>
    <scope>NUCLEOTIDE SEQUENCE [LARGE SCALE GENOMIC DNA]</scope>
    <source>
        <strain evidence="4 5">S72</strain>
    </source>
</reference>
<name>A0A291MY51_SPHYA</name>
<dbReference type="Gene3D" id="3.30.310.70">
    <property type="entry name" value="TT1751-like domain"/>
    <property type="match status" value="1"/>
</dbReference>
<dbReference type="Gene3D" id="3.40.710.10">
    <property type="entry name" value="DD-peptidase/beta-lactamase superfamily"/>
    <property type="match status" value="1"/>
</dbReference>
<evidence type="ECO:0008006" key="6">
    <source>
        <dbReference type="Google" id="ProtNLM"/>
    </source>
</evidence>
<dbReference type="InterPro" id="IPR005180">
    <property type="entry name" value="DUF302"/>
</dbReference>
<proteinExistence type="predicted"/>
<evidence type="ECO:0000259" key="3">
    <source>
        <dbReference type="Pfam" id="PF03625"/>
    </source>
</evidence>
<dbReference type="InterPro" id="IPR035923">
    <property type="entry name" value="TT1751-like_sf"/>
</dbReference>
<gene>
    <name evidence="4" type="ORF">A6768_08425</name>
</gene>
<protein>
    <recommendedName>
        <fullName evidence="6">DUF302 domain-containing protein</fullName>
    </recommendedName>
</protein>
<dbReference type="CDD" id="cd14797">
    <property type="entry name" value="DUF302"/>
    <property type="match status" value="1"/>
</dbReference>
<dbReference type="EMBL" id="CP023741">
    <property type="protein sequence ID" value="ATI80026.1"/>
    <property type="molecule type" value="Genomic_DNA"/>
</dbReference>
<dbReference type="AlphaFoldDB" id="A0A291MY51"/>
<feature type="chain" id="PRO_5012290488" description="DUF302 domain-containing protein" evidence="1">
    <location>
        <begin position="46"/>
        <end position="558"/>
    </location>
</feature>
<keyword evidence="1" id="KW-0732">Signal</keyword>
<accession>A0A291MY51</accession>
<dbReference type="KEGG" id="sya:A6768_08425"/>
<dbReference type="Pfam" id="PF03625">
    <property type="entry name" value="DUF302"/>
    <property type="match status" value="1"/>
</dbReference>
<evidence type="ECO:0000256" key="1">
    <source>
        <dbReference type="SAM" id="SignalP"/>
    </source>
</evidence>
<dbReference type="Pfam" id="PF00144">
    <property type="entry name" value="Beta-lactamase"/>
    <property type="match status" value="1"/>
</dbReference>
<feature type="domain" description="DUF302" evidence="3">
    <location>
        <begin position="461"/>
        <end position="522"/>
    </location>
</feature>
<dbReference type="InterPro" id="IPR012338">
    <property type="entry name" value="Beta-lactam/transpept-like"/>
</dbReference>
<dbReference type="Proteomes" id="UP000219422">
    <property type="component" value="Chromosome"/>
</dbReference>
<evidence type="ECO:0000313" key="4">
    <source>
        <dbReference type="EMBL" id="ATI80026.1"/>
    </source>
</evidence>
<feature type="domain" description="Beta-lactamase-related" evidence="2">
    <location>
        <begin position="69"/>
        <end position="417"/>
    </location>
</feature>